<dbReference type="PANTHER" id="PTHR43794">
    <property type="entry name" value="AMINOHYDROLASE SSNA-RELATED"/>
    <property type="match status" value="1"/>
</dbReference>
<dbReference type="Pfam" id="PF01979">
    <property type="entry name" value="Amidohydro_1"/>
    <property type="match status" value="1"/>
</dbReference>
<evidence type="ECO:0000259" key="2">
    <source>
        <dbReference type="Pfam" id="PF01979"/>
    </source>
</evidence>
<dbReference type="InterPro" id="IPR011059">
    <property type="entry name" value="Metal-dep_hydrolase_composite"/>
</dbReference>
<keyword evidence="1 3" id="KW-0378">Hydrolase</keyword>
<reference evidence="3" key="1">
    <citation type="submission" date="2015-02" db="EMBL/GenBank/DDBJ databases">
        <title>A novel member of the family Ruminococcaceae isolated from human feces.</title>
        <authorList>
            <person name="Shkoporov A.N."/>
            <person name="Chaplin A.V."/>
            <person name="Motuzova O.V."/>
            <person name="Kafarskaia L.I."/>
            <person name="Khokhlova E.V."/>
            <person name="Efimov B.A."/>
        </authorList>
    </citation>
    <scope>NUCLEOTIDE SEQUENCE [LARGE SCALE GENOMIC DNA]</scope>
    <source>
        <strain evidence="3">585-1</strain>
    </source>
</reference>
<dbReference type="SUPFAM" id="SSF51556">
    <property type="entry name" value="Metallo-dependent hydrolases"/>
    <property type="match status" value="1"/>
</dbReference>
<dbReference type="InterPro" id="IPR006680">
    <property type="entry name" value="Amidohydro-rel"/>
</dbReference>
<keyword evidence="4" id="KW-1185">Reference proteome</keyword>
<dbReference type="PANTHER" id="PTHR43794:SF11">
    <property type="entry name" value="AMIDOHYDROLASE-RELATED DOMAIN-CONTAINING PROTEIN"/>
    <property type="match status" value="1"/>
</dbReference>
<dbReference type="EMBL" id="JXXK01000027">
    <property type="protein sequence ID" value="KJF38938.1"/>
    <property type="molecule type" value="Genomic_DNA"/>
</dbReference>
<dbReference type="Gene3D" id="2.30.40.10">
    <property type="entry name" value="Urease, subunit C, domain 1"/>
    <property type="match status" value="1"/>
</dbReference>
<dbReference type="GeneID" id="42857891"/>
<dbReference type="GO" id="GO:0016810">
    <property type="term" value="F:hydrolase activity, acting on carbon-nitrogen (but not peptide) bonds"/>
    <property type="evidence" value="ECO:0007669"/>
    <property type="project" value="InterPro"/>
</dbReference>
<comment type="caution">
    <text evidence="3">The sequence shown here is derived from an EMBL/GenBank/DDBJ whole genome shotgun (WGS) entry which is preliminary data.</text>
</comment>
<dbReference type="SUPFAM" id="SSF51338">
    <property type="entry name" value="Composite domain of metallo-dependent hydrolases"/>
    <property type="match status" value="1"/>
</dbReference>
<dbReference type="Gene3D" id="3.20.20.140">
    <property type="entry name" value="Metal-dependent hydrolases"/>
    <property type="match status" value="1"/>
</dbReference>
<dbReference type="PATRIC" id="fig|1550024.3.peg.3446"/>
<sequence length="479" mass="52165">MKKNLDLLFAHATLITMQGEGTGILEDGALGVCGSRIEVVGPSREVLAAYTADRLIEAEGKALMPGLIDAHIHTGDGLLRGVSQDLDNWMQHGLWPFEQELRKDPDAVRKGSMLNILEALKAGTTTFCDFDTPMTEIVQNHIRLGTRARVAELISELPKENRTALGELYQFDPAEGDRKLRRNLRLCEEWNGAANGRITCMLGPQGADMCSRELLEEVREAAARLDTGIHMHVAQGDRETNQMQLRYGKRTIPFLDEIGYLTPRLMAVHLTEATDEETRYLAGKGAGMVLCSGSIAIIDGIVPPAAAFLQASSRLALGSDQAPGNNCSNMFNEMKFTAILNKCKAGSPAVFPAWRVLRMATIEAARAIGLGQQIGSLEPGKKADLLLIDLTQPGLSPVIQAPVRNIVPNLVYSARGSEVEMVLVDGKVLVEDFRVQGIDEKQVVREAQLAADRVAQRAVQPFAAIPATPLRGMMQRGEL</sequence>
<proteinExistence type="predicted"/>
<protein>
    <submittedName>
        <fullName evidence="3">Amidohydrolase</fullName>
    </submittedName>
</protein>
<evidence type="ECO:0000313" key="3">
    <source>
        <dbReference type="EMBL" id="KJF38938.1"/>
    </source>
</evidence>
<accession>A0A0D8IZH9</accession>
<feature type="domain" description="Amidohydrolase-related" evidence="2">
    <location>
        <begin position="63"/>
        <end position="428"/>
    </location>
</feature>
<evidence type="ECO:0000256" key="1">
    <source>
        <dbReference type="ARBA" id="ARBA00022801"/>
    </source>
</evidence>
<dbReference type="InterPro" id="IPR050287">
    <property type="entry name" value="MTA/SAH_deaminase"/>
</dbReference>
<gene>
    <name evidence="3" type="ORF">TQ39_15115</name>
</gene>
<name>A0A0D8IZH9_9FIRM</name>
<dbReference type="Proteomes" id="UP000032483">
    <property type="component" value="Unassembled WGS sequence"/>
</dbReference>
<dbReference type="RefSeq" id="WP_207641406.1">
    <property type="nucleotide sequence ID" value="NZ_DBGFOS010000178.1"/>
</dbReference>
<dbReference type="AlphaFoldDB" id="A0A0D8IZH9"/>
<organism evidence="3 4">
    <name type="scientific">Ruthenibacterium lactatiformans</name>
    <dbReference type="NCBI Taxonomy" id="1550024"/>
    <lineage>
        <taxon>Bacteria</taxon>
        <taxon>Bacillati</taxon>
        <taxon>Bacillota</taxon>
        <taxon>Clostridia</taxon>
        <taxon>Eubacteriales</taxon>
        <taxon>Oscillospiraceae</taxon>
        <taxon>Ruthenibacterium</taxon>
    </lineage>
</organism>
<evidence type="ECO:0000313" key="4">
    <source>
        <dbReference type="Proteomes" id="UP000032483"/>
    </source>
</evidence>
<dbReference type="InterPro" id="IPR032466">
    <property type="entry name" value="Metal_Hydrolase"/>
</dbReference>